<reference evidence="2 3" key="1">
    <citation type="submission" date="2024-09" db="EMBL/GenBank/DDBJ databases">
        <authorList>
            <person name="Sun Q."/>
            <person name="Mori K."/>
        </authorList>
    </citation>
    <scope>NUCLEOTIDE SEQUENCE [LARGE SCALE GENOMIC DNA]</scope>
    <source>
        <strain evidence="2 3">JCM 3028</strain>
    </source>
</reference>
<sequence length="118" mass="11787">MTLSVRHPARVLRLALVAALTLTAGAVLSAPTALAATYRSATSSGWGPSPEAGKAAAANNARAALNQQAGAAGEVCSGVSVTTRHLYTAPDGSAWIYEATASGNCVVSLPLSHTVSRA</sequence>
<gene>
    <name evidence="2" type="ORF">ACFFRH_41770</name>
</gene>
<evidence type="ECO:0000256" key="1">
    <source>
        <dbReference type="SAM" id="SignalP"/>
    </source>
</evidence>
<evidence type="ECO:0000313" key="3">
    <source>
        <dbReference type="Proteomes" id="UP001589610"/>
    </source>
</evidence>
<feature type="signal peptide" evidence="1">
    <location>
        <begin position="1"/>
        <end position="35"/>
    </location>
</feature>
<proteinExistence type="predicted"/>
<dbReference type="RefSeq" id="WP_344749718.1">
    <property type="nucleotide sequence ID" value="NZ_BAAAWW010000205.1"/>
</dbReference>
<keyword evidence="1" id="KW-0732">Signal</keyword>
<organism evidence="2 3">
    <name type="scientific">Streptosporangium vulgare</name>
    <dbReference type="NCBI Taxonomy" id="46190"/>
    <lineage>
        <taxon>Bacteria</taxon>
        <taxon>Bacillati</taxon>
        <taxon>Actinomycetota</taxon>
        <taxon>Actinomycetes</taxon>
        <taxon>Streptosporangiales</taxon>
        <taxon>Streptosporangiaceae</taxon>
        <taxon>Streptosporangium</taxon>
    </lineage>
</organism>
<feature type="chain" id="PRO_5045494520" evidence="1">
    <location>
        <begin position="36"/>
        <end position="118"/>
    </location>
</feature>
<name>A0ABV5TSD5_9ACTN</name>
<comment type="caution">
    <text evidence="2">The sequence shown here is derived from an EMBL/GenBank/DDBJ whole genome shotgun (WGS) entry which is preliminary data.</text>
</comment>
<accession>A0ABV5TSD5</accession>
<evidence type="ECO:0000313" key="2">
    <source>
        <dbReference type="EMBL" id="MFB9682039.1"/>
    </source>
</evidence>
<dbReference type="EMBL" id="JBHMBS010000044">
    <property type="protein sequence ID" value="MFB9682039.1"/>
    <property type="molecule type" value="Genomic_DNA"/>
</dbReference>
<dbReference type="Proteomes" id="UP001589610">
    <property type="component" value="Unassembled WGS sequence"/>
</dbReference>
<protein>
    <submittedName>
        <fullName evidence="2">Uncharacterized protein</fullName>
    </submittedName>
</protein>
<keyword evidence="3" id="KW-1185">Reference proteome</keyword>